<evidence type="ECO:0000256" key="5">
    <source>
        <dbReference type="ARBA" id="ARBA00022801"/>
    </source>
</evidence>
<gene>
    <name evidence="8" type="ORF">OOZ35_13125</name>
</gene>
<feature type="domain" description="Alpha-L-arabinofuranosidase C-terminal" evidence="7">
    <location>
        <begin position="477"/>
        <end position="664"/>
    </location>
</feature>
<dbReference type="InterPro" id="IPR013780">
    <property type="entry name" value="Glyco_hydro_b"/>
</dbReference>
<dbReference type="InterPro" id="IPR010720">
    <property type="entry name" value="Alpha-L-AF_C"/>
</dbReference>
<evidence type="ECO:0000256" key="1">
    <source>
        <dbReference type="ARBA" id="ARBA00001462"/>
    </source>
</evidence>
<evidence type="ECO:0000256" key="3">
    <source>
        <dbReference type="ARBA" id="ARBA00012670"/>
    </source>
</evidence>
<comment type="caution">
    <text evidence="8">The sequence shown here is derived from an EMBL/GenBank/DDBJ whole genome shotgun (WGS) entry which is preliminary data.</text>
</comment>
<dbReference type="PANTHER" id="PTHR31776:SF0">
    <property type="entry name" value="ALPHA-L-ARABINOFURANOSIDASE 1"/>
    <property type="match status" value="1"/>
</dbReference>
<dbReference type="Gene3D" id="2.60.120.260">
    <property type="entry name" value="Galactose-binding domain-like"/>
    <property type="match status" value="1"/>
</dbReference>
<dbReference type="PROSITE" id="PS51257">
    <property type="entry name" value="PROKAR_LIPOPROTEIN"/>
    <property type="match status" value="1"/>
</dbReference>
<keyword evidence="6" id="KW-0325">Glycoprotein</keyword>
<dbReference type="EC" id="3.2.1.55" evidence="3"/>
<proteinExistence type="inferred from homology"/>
<organism evidence="8 9">
    <name type="scientific">Mesoflavibacter profundi</name>
    <dbReference type="NCBI Taxonomy" id="2708110"/>
    <lineage>
        <taxon>Bacteria</taxon>
        <taxon>Pseudomonadati</taxon>
        <taxon>Bacteroidota</taxon>
        <taxon>Flavobacteriia</taxon>
        <taxon>Flavobacteriales</taxon>
        <taxon>Flavobacteriaceae</taxon>
        <taxon>Mesoflavibacter</taxon>
    </lineage>
</organism>
<dbReference type="InterPro" id="IPR055235">
    <property type="entry name" value="ASD1_cat"/>
</dbReference>
<comment type="similarity">
    <text evidence="2">Belongs to the glycosyl hydrolase 51 family.</text>
</comment>
<reference evidence="8" key="1">
    <citation type="submission" date="2022-11" db="EMBL/GenBank/DDBJ databases">
        <title>Refractory cell wall polysaccharides provide important carbon source for microbial heterotrophs in the hadal ocean.</title>
        <authorList>
            <person name="Zhu X."/>
        </authorList>
    </citation>
    <scope>NUCLEOTIDE SEQUENCE</scope>
    <source>
        <strain evidence="8">MTRN7</strain>
    </source>
</reference>
<dbReference type="SUPFAM" id="SSF51445">
    <property type="entry name" value="(Trans)glycosidases"/>
    <property type="match status" value="1"/>
</dbReference>
<dbReference type="EMBL" id="JAPFGC010000002">
    <property type="protein sequence ID" value="MDA0178437.1"/>
    <property type="molecule type" value="Genomic_DNA"/>
</dbReference>
<dbReference type="Pfam" id="PF22848">
    <property type="entry name" value="ASD1_dom"/>
    <property type="match status" value="1"/>
</dbReference>
<evidence type="ECO:0000256" key="2">
    <source>
        <dbReference type="ARBA" id="ARBA00007186"/>
    </source>
</evidence>
<dbReference type="InterPro" id="IPR051563">
    <property type="entry name" value="Glycosyl_Hydrolase_51"/>
</dbReference>
<evidence type="ECO:0000256" key="4">
    <source>
        <dbReference type="ARBA" id="ARBA00022729"/>
    </source>
</evidence>
<evidence type="ECO:0000313" key="9">
    <source>
        <dbReference type="Proteomes" id="UP001149142"/>
    </source>
</evidence>
<dbReference type="InterPro" id="IPR017853">
    <property type="entry name" value="GH"/>
</dbReference>
<name>A0ABT4S2Z0_9FLAO</name>
<sequence length="672" mass="76058">MKFMIKHILLIALTVSCFSCKKTSEAKSKSTNSNSNEVIQLDLDLSDTGIKIQPTMYGVFFEDINFAADGGLYAEMVKNRSFEFLLPKMGWKEPNSNTHSHNTDSGFLNPMQYSGENTNHRFARVTVKGSKYALINEGYRGMGIKKDAKYNLTLDAKKVSGDISKINIQLIDTLQNVLGETYIIPEKNTWKNYEAQLTASKTEAHAQLKLTFEGKGEIDLDMISLFPEDTWKGRKKGLRKDLVQLLSDLNPGFLRFPGGCIVEGRTLERRYQWKKTVGDIEDREVLVNRWNTEFMHKFTPDYYQSFGIGFFEYFQLFEDLGAEPLPILSCGIACQFNTGELVSMKDLDPYVQDALDLIEFANGDTSTKWGKLRTEMGHPKPFNLKYIGIGNEQWGEVYIERYKVFHEAIKAKYPDIIIVSGSGPFPDGDQFEYGWEQLKQMNAEIVDEHYYKSPEWFLENAGRYDSYDRKGPKVFAGEYAAHPKEVEDGPKENNWQGALAEAAFMTGLERNADVVTLTSYAPLMAHIDAFQWAPDLIWFNNLEAYGTVNYQVQKLFSTNAGTDVLSITENGKPLIGQHQIYASVVKDVHSNELIFKIVNSGTNHQNIIISPKGNKLSGEGSISTLQSDDLSTNNDFDNPEKIVLKTNQIKISDGKIQIELKPQSLNLVKIKI</sequence>
<dbReference type="Pfam" id="PF06964">
    <property type="entry name" value="Alpha-L-AF_C"/>
    <property type="match status" value="1"/>
</dbReference>
<keyword evidence="4" id="KW-0732">Signal</keyword>
<evidence type="ECO:0000313" key="8">
    <source>
        <dbReference type="EMBL" id="MDA0178437.1"/>
    </source>
</evidence>
<keyword evidence="5" id="KW-0378">Hydrolase</keyword>
<dbReference type="Gene3D" id="2.60.40.1180">
    <property type="entry name" value="Golgi alpha-mannosidase II"/>
    <property type="match status" value="1"/>
</dbReference>
<dbReference type="SUPFAM" id="SSF51011">
    <property type="entry name" value="Glycosyl hydrolase domain"/>
    <property type="match status" value="1"/>
</dbReference>
<protein>
    <recommendedName>
        <fullName evidence="3">non-reducing end alpha-L-arabinofuranosidase</fullName>
        <ecNumber evidence="3">3.2.1.55</ecNumber>
    </recommendedName>
</protein>
<dbReference type="Gene3D" id="3.20.20.80">
    <property type="entry name" value="Glycosidases"/>
    <property type="match status" value="1"/>
</dbReference>
<evidence type="ECO:0000259" key="7">
    <source>
        <dbReference type="SMART" id="SM00813"/>
    </source>
</evidence>
<accession>A0ABT4S2Z0</accession>
<dbReference type="Proteomes" id="UP001149142">
    <property type="component" value="Unassembled WGS sequence"/>
</dbReference>
<comment type="catalytic activity">
    <reaction evidence="1">
        <text>Hydrolysis of terminal non-reducing alpha-L-arabinofuranoside residues in alpha-L-arabinosides.</text>
        <dbReference type="EC" id="3.2.1.55"/>
    </reaction>
</comment>
<dbReference type="SMART" id="SM00813">
    <property type="entry name" value="Alpha-L-AF_C"/>
    <property type="match status" value="1"/>
</dbReference>
<dbReference type="PANTHER" id="PTHR31776">
    <property type="entry name" value="ALPHA-L-ARABINOFURANOSIDASE 1"/>
    <property type="match status" value="1"/>
</dbReference>
<keyword evidence="9" id="KW-1185">Reference proteome</keyword>
<evidence type="ECO:0000256" key="6">
    <source>
        <dbReference type="ARBA" id="ARBA00023180"/>
    </source>
</evidence>